<organism evidence="1">
    <name type="scientific">marine sediment metagenome</name>
    <dbReference type="NCBI Taxonomy" id="412755"/>
    <lineage>
        <taxon>unclassified sequences</taxon>
        <taxon>metagenomes</taxon>
        <taxon>ecological metagenomes</taxon>
    </lineage>
</organism>
<accession>X1U762</accession>
<dbReference type="AlphaFoldDB" id="X1U762"/>
<feature type="non-terminal residue" evidence="1">
    <location>
        <position position="152"/>
    </location>
</feature>
<comment type="caution">
    <text evidence="1">The sequence shown here is derived from an EMBL/GenBank/DDBJ whole genome shotgun (WGS) entry which is preliminary data.</text>
</comment>
<gene>
    <name evidence="1" type="ORF">S12H4_51362</name>
</gene>
<name>X1U762_9ZZZZ</name>
<sequence length="152" mass="17622">MDITNLYKKYEVEIEIRDKLLGGKPKTDKLIKGWLKSRGRENTLQREIEEIDPLEEEKKAWSGFKKDNKGLYLDSYQIKGMIKEVVKVLKLSRSVRGLVNLLTSGFFIYPARIYLGKVKPDGFIEETAQVMGRMGPRSIVKRHDYVEQVNLS</sequence>
<protein>
    <submittedName>
        <fullName evidence="1">Uncharacterized protein</fullName>
    </submittedName>
</protein>
<reference evidence="1" key="1">
    <citation type="journal article" date="2014" name="Front. Microbiol.">
        <title>High frequency of phylogenetically diverse reductive dehalogenase-homologous genes in deep subseafloor sedimentary metagenomes.</title>
        <authorList>
            <person name="Kawai M."/>
            <person name="Futagami T."/>
            <person name="Toyoda A."/>
            <person name="Takaki Y."/>
            <person name="Nishi S."/>
            <person name="Hori S."/>
            <person name="Arai W."/>
            <person name="Tsubouchi T."/>
            <person name="Morono Y."/>
            <person name="Uchiyama I."/>
            <person name="Ito T."/>
            <person name="Fujiyama A."/>
            <person name="Inagaki F."/>
            <person name="Takami H."/>
        </authorList>
    </citation>
    <scope>NUCLEOTIDE SEQUENCE</scope>
    <source>
        <strain evidence="1">Expedition CK06-06</strain>
    </source>
</reference>
<proteinExistence type="predicted"/>
<dbReference type="EMBL" id="BARW01032451">
    <property type="protein sequence ID" value="GAJ13393.1"/>
    <property type="molecule type" value="Genomic_DNA"/>
</dbReference>
<evidence type="ECO:0000313" key="1">
    <source>
        <dbReference type="EMBL" id="GAJ13393.1"/>
    </source>
</evidence>